<dbReference type="EMBL" id="WKLT01000037">
    <property type="protein sequence ID" value="MRY60495.1"/>
    <property type="molecule type" value="Genomic_DNA"/>
</dbReference>
<protein>
    <submittedName>
        <fullName evidence="2">Uncharacterized protein</fullName>
    </submittedName>
</protein>
<evidence type="ECO:0000313" key="3">
    <source>
        <dbReference type="Proteomes" id="UP000463337"/>
    </source>
</evidence>
<evidence type="ECO:0000313" key="2">
    <source>
        <dbReference type="EMBL" id="MRY60495.1"/>
    </source>
</evidence>
<name>A0A7K0GNL6_PARDI</name>
<comment type="caution">
    <text evidence="2">The sequence shown here is derived from an EMBL/GenBank/DDBJ whole genome shotgun (WGS) entry which is preliminary data.</text>
</comment>
<feature type="region of interest" description="Disordered" evidence="1">
    <location>
        <begin position="42"/>
        <end position="79"/>
    </location>
</feature>
<organism evidence="2 3">
    <name type="scientific">Parabacteroides distasonis</name>
    <dbReference type="NCBI Taxonomy" id="823"/>
    <lineage>
        <taxon>Bacteria</taxon>
        <taxon>Pseudomonadati</taxon>
        <taxon>Bacteroidota</taxon>
        <taxon>Bacteroidia</taxon>
        <taxon>Bacteroidales</taxon>
        <taxon>Tannerellaceae</taxon>
        <taxon>Parabacteroides</taxon>
    </lineage>
</organism>
<proteinExistence type="predicted"/>
<dbReference type="Proteomes" id="UP000463337">
    <property type="component" value="Unassembled WGS sequence"/>
</dbReference>
<feature type="compositionally biased region" description="Basic and acidic residues" evidence="1">
    <location>
        <begin position="49"/>
        <end position="69"/>
    </location>
</feature>
<evidence type="ECO:0000256" key="1">
    <source>
        <dbReference type="SAM" id="MobiDB-lite"/>
    </source>
</evidence>
<dbReference type="AlphaFoldDB" id="A0A7K0GNL6"/>
<reference evidence="2 3" key="1">
    <citation type="journal article" date="2019" name="Nat. Med.">
        <title>A library of human gut bacterial isolates paired with longitudinal multiomics data enables mechanistic microbiome research.</title>
        <authorList>
            <person name="Poyet M."/>
            <person name="Groussin M."/>
            <person name="Gibbons S.M."/>
            <person name="Avila-Pacheco J."/>
            <person name="Jiang X."/>
            <person name="Kearney S.M."/>
            <person name="Perrotta A.R."/>
            <person name="Berdy B."/>
            <person name="Zhao S."/>
            <person name="Lieberman T.D."/>
            <person name="Swanson P.K."/>
            <person name="Smith M."/>
            <person name="Roesemann S."/>
            <person name="Alexander J.E."/>
            <person name="Rich S.A."/>
            <person name="Livny J."/>
            <person name="Vlamakis H."/>
            <person name="Clish C."/>
            <person name="Bullock K."/>
            <person name="Deik A."/>
            <person name="Scott J."/>
            <person name="Pierce K.A."/>
            <person name="Xavier R.J."/>
            <person name="Alm E.J."/>
        </authorList>
    </citation>
    <scope>NUCLEOTIDE SEQUENCE [LARGE SCALE GENOMIC DNA]</scope>
    <source>
        <strain evidence="2 3">BIOML-A41</strain>
    </source>
</reference>
<gene>
    <name evidence="2" type="ORF">GKD59_21850</name>
</gene>
<accession>A0A7K0GNL6</accession>
<dbReference type="RefSeq" id="WP_151877615.1">
    <property type="nucleotide sequence ID" value="NZ_WKLT01000037.1"/>
</dbReference>
<sequence length="79" mass="8473">MTPVTDTTDRKDDAVGHKIRTTITPGEVLEVDDVTLTDLSRQGLVHSSESGEHGKHEWKAEAETSKADEQSGAAGKKGE</sequence>